<evidence type="ECO:0000256" key="5">
    <source>
        <dbReference type="ARBA" id="ARBA00035693"/>
    </source>
</evidence>
<evidence type="ECO:0000256" key="2">
    <source>
        <dbReference type="ARBA" id="ARBA00022490"/>
    </source>
</evidence>
<reference evidence="7" key="2">
    <citation type="submission" date="2025-08" db="UniProtKB">
        <authorList>
            <consortium name="Ensembl"/>
        </authorList>
    </citation>
    <scope>IDENTIFICATION</scope>
</reference>
<name>M3XL42_LATCH</name>
<dbReference type="EMBL" id="AFYH01236157">
    <property type="status" value="NOT_ANNOTATED_CDS"/>
    <property type="molecule type" value="Genomic_DNA"/>
</dbReference>
<protein>
    <recommendedName>
        <fullName evidence="5">Cilia-and flagella-associated protein 96</fullName>
    </recommendedName>
</protein>
<dbReference type="Proteomes" id="UP000008672">
    <property type="component" value="Unassembled WGS sequence"/>
</dbReference>
<evidence type="ECO:0000313" key="7">
    <source>
        <dbReference type="Ensembl" id="ENSLACP00000023448.1"/>
    </source>
</evidence>
<dbReference type="EMBL" id="AFYH01236156">
    <property type="status" value="NOT_ANNOTATED_CDS"/>
    <property type="molecule type" value="Genomic_DNA"/>
</dbReference>
<accession>M3XL42</accession>
<dbReference type="Pfam" id="PF15239">
    <property type="entry name" value="CFAP96-like"/>
    <property type="match status" value="1"/>
</dbReference>
<evidence type="ECO:0000256" key="4">
    <source>
        <dbReference type="ARBA" id="ARBA00035656"/>
    </source>
</evidence>
<dbReference type="InParanoid" id="M3XL42"/>
<dbReference type="OMA" id="YMMEEAK"/>
<reference evidence="8" key="1">
    <citation type="submission" date="2011-08" db="EMBL/GenBank/DDBJ databases">
        <title>The draft genome of Latimeria chalumnae.</title>
        <authorList>
            <person name="Di Palma F."/>
            <person name="Alfoldi J."/>
            <person name="Johnson J."/>
            <person name="Berlin A."/>
            <person name="Gnerre S."/>
            <person name="Jaffe D."/>
            <person name="MacCallum I."/>
            <person name="Young S."/>
            <person name="Walker B.J."/>
            <person name="Lander E."/>
            <person name="Lindblad-Toh K."/>
        </authorList>
    </citation>
    <scope>NUCLEOTIDE SEQUENCE [LARGE SCALE GENOMIC DNA]</scope>
    <source>
        <strain evidence="8">Wild caught</strain>
    </source>
</reference>
<comment type="subcellular location">
    <subcellularLocation>
        <location evidence="1">Cytoplasm</location>
        <location evidence="1">Cytoskeleton</location>
        <location evidence="1">Microtubule organizing center</location>
        <location evidence="1">Centrosome</location>
    </subcellularLocation>
</comment>
<evidence type="ECO:0000256" key="6">
    <source>
        <dbReference type="SAM" id="MobiDB-lite"/>
    </source>
</evidence>
<dbReference type="InterPro" id="IPR029358">
    <property type="entry name" value="CFAP96"/>
</dbReference>
<dbReference type="GO" id="GO:0005881">
    <property type="term" value="C:cytoplasmic microtubule"/>
    <property type="evidence" value="ECO:0007669"/>
    <property type="project" value="TreeGrafter"/>
</dbReference>
<comment type="similarity">
    <text evidence="4">Belongs to the CFAP96 family.</text>
</comment>
<dbReference type="GeneTree" id="ENSGT00390000010980"/>
<dbReference type="FunCoup" id="M3XL42">
    <property type="interactions" value="93"/>
</dbReference>
<dbReference type="PANTHER" id="PTHR31144">
    <property type="entry name" value="UPF0602 PROTEIN C4ORF47"/>
    <property type="match status" value="1"/>
</dbReference>
<feature type="region of interest" description="Disordered" evidence="6">
    <location>
        <begin position="204"/>
        <end position="256"/>
    </location>
</feature>
<evidence type="ECO:0000256" key="3">
    <source>
        <dbReference type="ARBA" id="ARBA00023212"/>
    </source>
</evidence>
<gene>
    <name evidence="7" type="primary">CFAP96</name>
</gene>
<dbReference type="Ensembl" id="ENSLACT00000025999.1">
    <property type="protein sequence ID" value="ENSLACP00000023448.1"/>
    <property type="gene ID" value="ENSLACG00000002204.2"/>
</dbReference>
<evidence type="ECO:0000313" key="8">
    <source>
        <dbReference type="Proteomes" id="UP000008672"/>
    </source>
</evidence>
<dbReference type="AlphaFoldDB" id="M3XL42"/>
<dbReference type="STRING" id="7897.ENSLACP00000023448"/>
<keyword evidence="2" id="KW-0963">Cytoplasm</keyword>
<dbReference type="PANTHER" id="PTHR31144:SF1">
    <property type="entry name" value="UPF0602 PROTEIN C4ORF47"/>
    <property type="match status" value="1"/>
</dbReference>
<evidence type="ECO:0000256" key="1">
    <source>
        <dbReference type="ARBA" id="ARBA00004300"/>
    </source>
</evidence>
<dbReference type="EMBL" id="AFYH01236155">
    <property type="status" value="NOT_ANNOTATED_CDS"/>
    <property type="molecule type" value="Genomic_DNA"/>
</dbReference>
<organism evidence="7 8">
    <name type="scientific">Latimeria chalumnae</name>
    <name type="common">Coelacanth</name>
    <dbReference type="NCBI Taxonomy" id="7897"/>
    <lineage>
        <taxon>Eukaryota</taxon>
        <taxon>Metazoa</taxon>
        <taxon>Chordata</taxon>
        <taxon>Craniata</taxon>
        <taxon>Vertebrata</taxon>
        <taxon>Euteleostomi</taxon>
        <taxon>Coelacanthiformes</taxon>
        <taxon>Coelacanthidae</taxon>
        <taxon>Latimeria</taxon>
    </lineage>
</organism>
<keyword evidence="3" id="KW-0206">Cytoskeleton</keyword>
<dbReference type="GO" id="GO:0005813">
    <property type="term" value="C:centrosome"/>
    <property type="evidence" value="ECO:0007669"/>
    <property type="project" value="UniProtKB-SubCell"/>
</dbReference>
<dbReference type="eggNOG" id="ENOG502QVET">
    <property type="taxonomic scope" value="Eukaryota"/>
</dbReference>
<keyword evidence="8" id="KW-1185">Reference proteome</keyword>
<reference evidence="7" key="3">
    <citation type="submission" date="2025-09" db="UniProtKB">
        <authorList>
            <consortium name="Ensembl"/>
        </authorList>
    </citation>
    <scope>IDENTIFICATION</scope>
</reference>
<sequence length="322" mass="36185">MPDKTDLERIGLFSELGYVSIGDRYVPAKYTFNDNAHKNKQMLPGGSKQRSGLQAGYFDPQFNRIFEKEAYSNPVQLRRQFRIQEAKKNVGKAFLPSNGDKKPSGLGSYYGTLSGPIPAFSAQLKARSPHVPQKRNIFTSPPKEGTGYGYPNVTIGKPYPYSPDSYDRAQDLAKQAFSIHRKRLMGNPFRINLYPREYFENNPYRSDRPLPPPKRGEISTKITRPFKPSSPAKKDGGMKAGTFDPYPTHSADPYVARRSHPVTTNKEGKIFHPGQGARSRPVRSILEANVVKNQLVKDSRWHPDVPVTKASRKNKVSALFGT</sequence>
<proteinExistence type="inferred from homology"/>
<feature type="region of interest" description="Disordered" evidence="6">
    <location>
        <begin position="126"/>
        <end position="151"/>
    </location>
</feature>